<keyword evidence="2" id="KW-0540">Nuclease</keyword>
<dbReference type="CDD" id="cd11010">
    <property type="entry name" value="S1-P1_nuclease"/>
    <property type="match status" value="1"/>
</dbReference>
<organism evidence="8 9">
    <name type="scientific">Mycena rosella</name>
    <name type="common">Pink bonnet</name>
    <name type="synonym">Agaricus rosellus</name>
    <dbReference type="NCBI Taxonomy" id="1033263"/>
    <lineage>
        <taxon>Eukaryota</taxon>
        <taxon>Fungi</taxon>
        <taxon>Dikarya</taxon>
        <taxon>Basidiomycota</taxon>
        <taxon>Agaricomycotina</taxon>
        <taxon>Agaricomycetes</taxon>
        <taxon>Agaricomycetidae</taxon>
        <taxon>Agaricales</taxon>
        <taxon>Marasmiineae</taxon>
        <taxon>Mycenaceae</taxon>
        <taxon>Mycena</taxon>
    </lineage>
</organism>
<keyword evidence="4" id="KW-0255">Endonuclease</keyword>
<dbReference type="AlphaFoldDB" id="A0AAD7DE85"/>
<dbReference type="GO" id="GO:0046872">
    <property type="term" value="F:metal ion binding"/>
    <property type="evidence" value="ECO:0007669"/>
    <property type="project" value="UniProtKB-KW"/>
</dbReference>
<evidence type="ECO:0000256" key="7">
    <source>
        <dbReference type="ARBA" id="ARBA00023180"/>
    </source>
</evidence>
<evidence type="ECO:0000256" key="4">
    <source>
        <dbReference type="ARBA" id="ARBA00022759"/>
    </source>
</evidence>
<evidence type="ECO:0000256" key="3">
    <source>
        <dbReference type="ARBA" id="ARBA00022723"/>
    </source>
</evidence>
<proteinExistence type="inferred from homology"/>
<evidence type="ECO:0000313" key="8">
    <source>
        <dbReference type="EMBL" id="KAJ7689445.1"/>
    </source>
</evidence>
<sequence>MGGVYGWGTVGHEAVGYIAMQFLSPKALAFVQSSLGATYSESLGVAAPWADTVRSEAAYSWWLCRSAPFHFVDAEDNPPTSCSVSETRDCGGTCILTAIANYTTRVVETSLSATQRQEALKFLDHFIGDITQPLHVEALEVGGNDIDVTCSGSSTNLHATWDTGMITKLLKANYANSVTTWANALATRIKTGTFNSAAVSSWISCSSTTTPVKRSPSIENDISNLIGSEEDLESRAVTPLACPLAWAQDTNKFDCSYVFSFKSGTDLCTSSYYTGAVSIIETQIAKGGYRLAAWLNVLFDGAINLP</sequence>
<dbReference type="PANTHER" id="PTHR33146">
    <property type="entry name" value="ENDONUCLEASE 4"/>
    <property type="match status" value="1"/>
</dbReference>
<reference evidence="8" key="1">
    <citation type="submission" date="2023-03" db="EMBL/GenBank/DDBJ databases">
        <title>Massive genome expansion in bonnet fungi (Mycena s.s.) driven by repeated elements and novel gene families across ecological guilds.</title>
        <authorList>
            <consortium name="Lawrence Berkeley National Laboratory"/>
            <person name="Harder C.B."/>
            <person name="Miyauchi S."/>
            <person name="Viragh M."/>
            <person name="Kuo A."/>
            <person name="Thoen E."/>
            <person name="Andreopoulos B."/>
            <person name="Lu D."/>
            <person name="Skrede I."/>
            <person name="Drula E."/>
            <person name="Henrissat B."/>
            <person name="Morin E."/>
            <person name="Kohler A."/>
            <person name="Barry K."/>
            <person name="LaButti K."/>
            <person name="Morin E."/>
            <person name="Salamov A."/>
            <person name="Lipzen A."/>
            <person name="Mereny Z."/>
            <person name="Hegedus B."/>
            <person name="Baldrian P."/>
            <person name="Stursova M."/>
            <person name="Weitz H."/>
            <person name="Taylor A."/>
            <person name="Grigoriev I.V."/>
            <person name="Nagy L.G."/>
            <person name="Martin F."/>
            <person name="Kauserud H."/>
        </authorList>
    </citation>
    <scope>NUCLEOTIDE SEQUENCE</scope>
    <source>
        <strain evidence="8">CBHHK067</strain>
    </source>
</reference>
<comment type="caution">
    <text evidence="8">The sequence shown here is derived from an EMBL/GenBank/DDBJ whole genome shotgun (WGS) entry which is preliminary data.</text>
</comment>
<evidence type="ECO:0000256" key="1">
    <source>
        <dbReference type="ARBA" id="ARBA00009547"/>
    </source>
</evidence>
<dbReference type="Proteomes" id="UP001221757">
    <property type="component" value="Unassembled WGS sequence"/>
</dbReference>
<dbReference type="EMBL" id="JARKIE010000072">
    <property type="protein sequence ID" value="KAJ7689445.1"/>
    <property type="molecule type" value="Genomic_DNA"/>
</dbReference>
<evidence type="ECO:0000256" key="6">
    <source>
        <dbReference type="ARBA" id="ARBA00023157"/>
    </source>
</evidence>
<dbReference type="Pfam" id="PF02265">
    <property type="entry name" value="S1-P1_nuclease"/>
    <property type="match status" value="1"/>
</dbReference>
<dbReference type="GO" id="GO:0006308">
    <property type="term" value="P:DNA catabolic process"/>
    <property type="evidence" value="ECO:0007669"/>
    <property type="project" value="InterPro"/>
</dbReference>
<dbReference type="GO" id="GO:0004519">
    <property type="term" value="F:endonuclease activity"/>
    <property type="evidence" value="ECO:0007669"/>
    <property type="project" value="UniProtKB-KW"/>
</dbReference>
<dbReference type="SUPFAM" id="SSF48537">
    <property type="entry name" value="Phospholipase C/P1 nuclease"/>
    <property type="match status" value="1"/>
</dbReference>
<dbReference type="PANTHER" id="PTHR33146:SF26">
    <property type="entry name" value="ENDONUCLEASE 4"/>
    <property type="match status" value="1"/>
</dbReference>
<dbReference type="GO" id="GO:0016788">
    <property type="term" value="F:hydrolase activity, acting on ester bonds"/>
    <property type="evidence" value="ECO:0007669"/>
    <property type="project" value="InterPro"/>
</dbReference>
<evidence type="ECO:0000256" key="2">
    <source>
        <dbReference type="ARBA" id="ARBA00022722"/>
    </source>
</evidence>
<keyword evidence="7" id="KW-0325">Glycoprotein</keyword>
<dbReference type="InterPro" id="IPR008947">
    <property type="entry name" value="PLipase_C/P1_nuclease_dom_sf"/>
</dbReference>
<keyword evidence="6" id="KW-1015">Disulfide bond</keyword>
<accession>A0AAD7DE85</accession>
<gene>
    <name evidence="8" type="ORF">B0H17DRAFT_937369</name>
</gene>
<keyword evidence="9" id="KW-1185">Reference proteome</keyword>
<evidence type="ECO:0000256" key="5">
    <source>
        <dbReference type="ARBA" id="ARBA00022801"/>
    </source>
</evidence>
<name>A0AAD7DE85_MYCRO</name>
<dbReference type="GO" id="GO:0003676">
    <property type="term" value="F:nucleic acid binding"/>
    <property type="evidence" value="ECO:0007669"/>
    <property type="project" value="InterPro"/>
</dbReference>
<evidence type="ECO:0000313" key="9">
    <source>
        <dbReference type="Proteomes" id="UP001221757"/>
    </source>
</evidence>
<protein>
    <submittedName>
        <fullName evidence="8">Nuclease Le1</fullName>
    </submittedName>
</protein>
<comment type="similarity">
    <text evidence="1">Belongs to the nuclease type I family.</text>
</comment>
<keyword evidence="5" id="KW-0378">Hydrolase</keyword>
<dbReference type="Gene3D" id="1.10.575.10">
    <property type="entry name" value="P1 Nuclease"/>
    <property type="match status" value="1"/>
</dbReference>
<keyword evidence="3" id="KW-0479">Metal-binding</keyword>
<dbReference type="InterPro" id="IPR003154">
    <property type="entry name" value="S1/P1nuclease"/>
</dbReference>